<organism evidence="1 2">
    <name type="scientific">Portunus trituberculatus</name>
    <name type="common">Swimming crab</name>
    <name type="synonym">Neptunus trituberculatus</name>
    <dbReference type="NCBI Taxonomy" id="210409"/>
    <lineage>
        <taxon>Eukaryota</taxon>
        <taxon>Metazoa</taxon>
        <taxon>Ecdysozoa</taxon>
        <taxon>Arthropoda</taxon>
        <taxon>Crustacea</taxon>
        <taxon>Multicrustacea</taxon>
        <taxon>Malacostraca</taxon>
        <taxon>Eumalacostraca</taxon>
        <taxon>Eucarida</taxon>
        <taxon>Decapoda</taxon>
        <taxon>Pleocyemata</taxon>
        <taxon>Brachyura</taxon>
        <taxon>Eubrachyura</taxon>
        <taxon>Portunoidea</taxon>
        <taxon>Portunidae</taxon>
        <taxon>Portuninae</taxon>
        <taxon>Portunus</taxon>
    </lineage>
</organism>
<comment type="caution">
    <text evidence="1">The sequence shown here is derived from an EMBL/GenBank/DDBJ whole genome shotgun (WGS) entry which is preliminary data.</text>
</comment>
<protein>
    <submittedName>
        <fullName evidence="1">Uncharacterized protein</fullName>
    </submittedName>
</protein>
<reference evidence="1 2" key="1">
    <citation type="submission" date="2019-05" db="EMBL/GenBank/DDBJ databases">
        <title>Another draft genome of Portunus trituberculatus and its Hox gene families provides insights of decapod evolution.</title>
        <authorList>
            <person name="Jeong J.-H."/>
            <person name="Song I."/>
            <person name="Kim S."/>
            <person name="Choi T."/>
            <person name="Kim D."/>
            <person name="Ryu S."/>
            <person name="Kim W."/>
        </authorList>
    </citation>
    <scope>NUCLEOTIDE SEQUENCE [LARGE SCALE GENOMIC DNA]</scope>
    <source>
        <tissue evidence="1">Muscle</tissue>
    </source>
</reference>
<evidence type="ECO:0000313" key="2">
    <source>
        <dbReference type="Proteomes" id="UP000324222"/>
    </source>
</evidence>
<dbReference type="AlphaFoldDB" id="A0A5B7FE48"/>
<keyword evidence="2" id="KW-1185">Reference proteome</keyword>
<evidence type="ECO:0000313" key="1">
    <source>
        <dbReference type="EMBL" id="MPC44742.1"/>
    </source>
</evidence>
<dbReference type="OrthoDB" id="6365983at2759"/>
<proteinExistence type="predicted"/>
<accession>A0A5B7FE48</accession>
<dbReference type="EMBL" id="VSRR010006414">
    <property type="protein sequence ID" value="MPC44742.1"/>
    <property type="molecule type" value="Genomic_DNA"/>
</dbReference>
<sequence length="140" mass="16050">MIPDVGNLEIVSASLISSDRRRSTLKIFDAPAGLKEIQKGGFSLIDFEKYINIIIESRYTDAQGRTPFYISKQGFRHVIAFGWKGAPYFSRFSDMMIRLDGAGIIDYWLKDVVAKRVRANKLKEDPDPDTRYDLDTSKFF</sequence>
<dbReference type="Proteomes" id="UP000324222">
    <property type="component" value="Unassembled WGS sequence"/>
</dbReference>
<gene>
    <name evidence="1" type="ORF">E2C01_038422</name>
</gene>
<name>A0A5B7FE48_PORTR</name>